<dbReference type="AlphaFoldDB" id="A0A2T2WDC0"/>
<protein>
    <submittedName>
        <fullName evidence="1">Uncharacterized protein</fullName>
    </submittedName>
</protein>
<accession>A0A2T2WDC0</accession>
<name>A0A2T2WDC0_9FIRM</name>
<evidence type="ECO:0000313" key="2">
    <source>
        <dbReference type="Proteomes" id="UP000241848"/>
    </source>
</evidence>
<sequence>MSRRRQVVWICAAALALIMVAAGIVTKQVQRTRRQAITSEVRSDIAVNLIGLDAPRIPVKVNGHRRYVTNEGSLGAQTVLWQWTLLLLNEQDARPPVDVHQFVTVMTAVGHAPDQTPVPREFLHQVPRSRRPTVVALAQVQYPQFPWGVAHITVIVSQRLRLYPSPGHPLLTFLPGSY</sequence>
<dbReference type="EMBL" id="PXYV01000074">
    <property type="protein sequence ID" value="PSR20245.1"/>
    <property type="molecule type" value="Genomic_DNA"/>
</dbReference>
<comment type="caution">
    <text evidence="1">The sequence shown here is derived from an EMBL/GenBank/DDBJ whole genome shotgun (WGS) entry which is preliminary data.</text>
</comment>
<organism evidence="1 2">
    <name type="scientific">Sulfobacillus acidophilus</name>
    <dbReference type="NCBI Taxonomy" id="53633"/>
    <lineage>
        <taxon>Bacteria</taxon>
        <taxon>Bacillati</taxon>
        <taxon>Bacillota</taxon>
        <taxon>Clostridia</taxon>
        <taxon>Eubacteriales</taxon>
        <taxon>Clostridiales Family XVII. Incertae Sedis</taxon>
        <taxon>Sulfobacillus</taxon>
    </lineage>
</organism>
<evidence type="ECO:0000313" key="1">
    <source>
        <dbReference type="EMBL" id="PSR20245.1"/>
    </source>
</evidence>
<proteinExistence type="predicted"/>
<reference evidence="1 2" key="1">
    <citation type="journal article" date="2014" name="BMC Genomics">
        <title>Comparison of environmental and isolate Sulfobacillus genomes reveals diverse carbon, sulfur, nitrogen, and hydrogen metabolisms.</title>
        <authorList>
            <person name="Justice N.B."/>
            <person name="Norman A."/>
            <person name="Brown C.T."/>
            <person name="Singh A."/>
            <person name="Thomas B.C."/>
            <person name="Banfield J.F."/>
        </authorList>
    </citation>
    <scope>NUCLEOTIDE SEQUENCE [LARGE SCALE GENOMIC DNA]</scope>
    <source>
        <strain evidence="1">AMDSBA3</strain>
    </source>
</reference>
<dbReference type="Proteomes" id="UP000241848">
    <property type="component" value="Unassembled WGS sequence"/>
</dbReference>
<gene>
    <name evidence="1" type="ORF">C7B45_15790</name>
</gene>